<keyword evidence="1" id="KW-1133">Transmembrane helix</keyword>
<evidence type="ECO:0000256" key="1">
    <source>
        <dbReference type="SAM" id="Phobius"/>
    </source>
</evidence>
<dbReference type="EMBL" id="CAUM01000065">
    <property type="protein sequence ID" value="CCV05406.1"/>
    <property type="molecule type" value="Genomic_DNA"/>
</dbReference>
<feature type="transmembrane region" description="Helical" evidence="1">
    <location>
        <begin position="128"/>
        <end position="149"/>
    </location>
</feature>
<evidence type="ECO:0000313" key="3">
    <source>
        <dbReference type="Proteomes" id="UP000012062"/>
    </source>
</evidence>
<keyword evidence="1" id="KW-0472">Membrane</keyword>
<comment type="caution">
    <text evidence="2">The sequence shown here is derived from an EMBL/GenBank/DDBJ whole genome shotgun (WGS) entry which is preliminary data.</text>
</comment>
<protein>
    <submittedName>
        <fullName evidence="2">Uncharacterized protein</fullName>
    </submittedName>
</protein>
<dbReference type="AlphaFoldDB" id="M5F0R7"/>
<keyword evidence="3" id="KW-1185">Reference proteome</keyword>
<proteinExistence type="predicted"/>
<name>M5F0R7_9HYPH</name>
<evidence type="ECO:0000313" key="2">
    <source>
        <dbReference type="EMBL" id="CCV05406.1"/>
    </source>
</evidence>
<accession>M5F0R7</accession>
<reference evidence="2 3" key="1">
    <citation type="submission" date="2013-02" db="EMBL/GenBank/DDBJ databases">
        <authorList>
            <person name="Genoscope - CEA"/>
        </authorList>
    </citation>
    <scope>NUCLEOTIDE SEQUENCE [LARGE SCALE GENOMIC DNA]</scope>
    <source>
        <strain evidence="2 3">STM 2683</strain>
    </source>
</reference>
<dbReference type="Proteomes" id="UP000012062">
    <property type="component" value="Unassembled WGS sequence"/>
</dbReference>
<keyword evidence="1" id="KW-0812">Transmembrane</keyword>
<sequence length="175" mass="18689">MGRCIGSRKGLVAVGRTVLASGCYGLSMPLKDVPFALGRSPAERGVVGLVDMLEVGLKVQPMLPQNVAVEVLAECSLDHSRLHRINPVGFASKDFSSRHVGVNNELLLGLAVSVPEAVKALVGHAHKLGMLLLFLLFIGQLLNVVYLVIHGRQLRGQSPFVTLGLRGYLKDFGAA</sequence>
<organism evidence="2 3">
    <name type="scientific">Mesorhizobium metallidurans STM 2683</name>
    <dbReference type="NCBI Taxonomy" id="1297569"/>
    <lineage>
        <taxon>Bacteria</taxon>
        <taxon>Pseudomonadati</taxon>
        <taxon>Pseudomonadota</taxon>
        <taxon>Alphaproteobacteria</taxon>
        <taxon>Hyphomicrobiales</taxon>
        <taxon>Phyllobacteriaceae</taxon>
        <taxon>Mesorhizobium</taxon>
    </lineage>
</organism>
<gene>
    <name evidence="2" type="ORF">MESS2_1570011</name>
</gene>